<dbReference type="InterPro" id="IPR000792">
    <property type="entry name" value="Tscrpt_reg_LuxR_C"/>
</dbReference>
<dbReference type="PROSITE" id="PS00622">
    <property type="entry name" value="HTH_LUXR_1"/>
    <property type="match status" value="1"/>
</dbReference>
<protein>
    <submittedName>
        <fullName evidence="5">LuxR C-terminal-related transcriptional regulator</fullName>
    </submittedName>
</protein>
<keyword evidence="2" id="KW-0238">DNA-binding</keyword>
<dbReference type="Pfam" id="PF00196">
    <property type="entry name" value="GerE"/>
    <property type="match status" value="1"/>
</dbReference>
<dbReference type="PROSITE" id="PS50043">
    <property type="entry name" value="HTH_LUXR_2"/>
    <property type="match status" value="1"/>
</dbReference>
<feature type="domain" description="HTH luxR-type" evidence="4">
    <location>
        <begin position="105"/>
        <end position="170"/>
    </location>
</feature>
<accession>A0ABZ1AZ75</accession>
<dbReference type="PRINTS" id="PR00038">
    <property type="entry name" value="HTHLUXR"/>
</dbReference>
<name>A0ABZ1AZ75_9ACTN</name>
<reference evidence="5 6" key="1">
    <citation type="submission" date="2023-12" db="EMBL/GenBank/DDBJ databases">
        <title>Blastococcus brunescens sp. nov., an actonobacterium isolated from sandstone collected in sahara desert.</title>
        <authorList>
            <person name="Gtari M."/>
            <person name="Ghodhbane F."/>
        </authorList>
    </citation>
    <scope>NUCLEOTIDE SEQUENCE [LARGE SCALE GENOMIC DNA]</scope>
    <source>
        <strain evidence="5 6">BMG 8361</strain>
    </source>
</reference>
<evidence type="ECO:0000256" key="3">
    <source>
        <dbReference type="ARBA" id="ARBA00023163"/>
    </source>
</evidence>
<keyword evidence="6" id="KW-1185">Reference proteome</keyword>
<dbReference type="InterPro" id="IPR016032">
    <property type="entry name" value="Sig_transdc_resp-reg_C-effctor"/>
</dbReference>
<sequence length="174" mass="18530">MLRPHATALVTAARTSFYAAVLADAGRSWLRILVGEVDATAVLTAAERLAGIGLTWDGSRLAGQAAARAVEARDRTCLLQCARALAGEEEVSPPTGREPAKAAAKGAATSMLSTREREIAALVVEGRTYREVGGKLFISAKTVEHHVSRMRQRLGASNRSDLLARLRAELAPEE</sequence>
<dbReference type="InterPro" id="IPR036388">
    <property type="entry name" value="WH-like_DNA-bd_sf"/>
</dbReference>
<evidence type="ECO:0000256" key="1">
    <source>
        <dbReference type="ARBA" id="ARBA00023015"/>
    </source>
</evidence>
<dbReference type="RefSeq" id="WP_324275196.1">
    <property type="nucleotide sequence ID" value="NZ_CP141261.1"/>
</dbReference>
<dbReference type="EMBL" id="CP141261">
    <property type="protein sequence ID" value="WRL63866.1"/>
    <property type="molecule type" value="Genomic_DNA"/>
</dbReference>
<keyword evidence="3" id="KW-0804">Transcription</keyword>
<evidence type="ECO:0000313" key="5">
    <source>
        <dbReference type="EMBL" id="WRL63866.1"/>
    </source>
</evidence>
<dbReference type="SUPFAM" id="SSF46894">
    <property type="entry name" value="C-terminal effector domain of the bipartite response regulators"/>
    <property type="match status" value="1"/>
</dbReference>
<evidence type="ECO:0000313" key="6">
    <source>
        <dbReference type="Proteomes" id="UP001324287"/>
    </source>
</evidence>
<keyword evidence="1" id="KW-0805">Transcription regulation</keyword>
<proteinExistence type="predicted"/>
<evidence type="ECO:0000259" key="4">
    <source>
        <dbReference type="PROSITE" id="PS50043"/>
    </source>
</evidence>
<dbReference type="SMART" id="SM00421">
    <property type="entry name" value="HTH_LUXR"/>
    <property type="match status" value="1"/>
</dbReference>
<dbReference type="CDD" id="cd06170">
    <property type="entry name" value="LuxR_C_like"/>
    <property type="match status" value="1"/>
</dbReference>
<dbReference type="PANTHER" id="PTHR44688">
    <property type="entry name" value="DNA-BINDING TRANSCRIPTIONAL ACTIVATOR DEVR_DOSR"/>
    <property type="match status" value="1"/>
</dbReference>
<dbReference type="Gene3D" id="1.10.10.10">
    <property type="entry name" value="Winged helix-like DNA-binding domain superfamily/Winged helix DNA-binding domain"/>
    <property type="match status" value="1"/>
</dbReference>
<gene>
    <name evidence="5" type="ORF">U6N30_30330</name>
</gene>
<dbReference type="Proteomes" id="UP001324287">
    <property type="component" value="Chromosome"/>
</dbReference>
<evidence type="ECO:0000256" key="2">
    <source>
        <dbReference type="ARBA" id="ARBA00023125"/>
    </source>
</evidence>
<dbReference type="PANTHER" id="PTHR44688:SF16">
    <property type="entry name" value="DNA-BINDING TRANSCRIPTIONAL ACTIVATOR DEVR_DOSR"/>
    <property type="match status" value="1"/>
</dbReference>
<organism evidence="5 6">
    <name type="scientific">Blastococcus brunescens</name>
    <dbReference type="NCBI Taxonomy" id="1564165"/>
    <lineage>
        <taxon>Bacteria</taxon>
        <taxon>Bacillati</taxon>
        <taxon>Actinomycetota</taxon>
        <taxon>Actinomycetes</taxon>
        <taxon>Geodermatophilales</taxon>
        <taxon>Geodermatophilaceae</taxon>
        <taxon>Blastococcus</taxon>
    </lineage>
</organism>